<evidence type="ECO:0000256" key="12">
    <source>
        <dbReference type="ARBA" id="ARBA00022842"/>
    </source>
</evidence>
<comment type="subcellular location">
    <subcellularLocation>
        <location evidence="19">Nucleus</location>
    </subcellularLocation>
    <subcellularLocation>
        <location evidence="19">Mitochondrion</location>
    </subcellularLocation>
</comment>
<dbReference type="GO" id="GO:0004519">
    <property type="term" value="F:endonuclease activity"/>
    <property type="evidence" value="ECO:0007669"/>
    <property type="project" value="UniProtKB-KW"/>
</dbReference>
<evidence type="ECO:0000256" key="18">
    <source>
        <dbReference type="ARBA" id="ARBA00023242"/>
    </source>
</evidence>
<keyword evidence="14 19" id="KW-0496">Mitochondrion</keyword>
<evidence type="ECO:0000259" key="21">
    <source>
        <dbReference type="SMART" id="SM00382"/>
    </source>
</evidence>
<dbReference type="Pfam" id="PF05970">
    <property type="entry name" value="PIF1"/>
    <property type="match status" value="1"/>
</dbReference>
<dbReference type="AlphaFoldDB" id="A0AAD5W3A8"/>
<feature type="region of interest" description="Disordered" evidence="20">
    <location>
        <begin position="73"/>
        <end position="118"/>
    </location>
</feature>
<dbReference type="EMBL" id="JANIEX010000024">
    <property type="protein sequence ID" value="KAJ3575906.1"/>
    <property type="molecule type" value="Genomic_DNA"/>
</dbReference>
<gene>
    <name evidence="19" type="primary">PIF1</name>
    <name evidence="22" type="ORF">NP233_g801</name>
</gene>
<comment type="cofactor">
    <cofactor evidence="1 19">
        <name>Mg(2+)</name>
        <dbReference type="ChEBI" id="CHEBI:18420"/>
    </cofactor>
</comment>
<keyword evidence="12" id="KW-0460">Magnesium</keyword>
<dbReference type="Pfam" id="PF21530">
    <property type="entry name" value="Pif1_2B_dom"/>
    <property type="match status" value="1"/>
</dbReference>
<dbReference type="InterPro" id="IPR011320">
    <property type="entry name" value="RNase_H1_N"/>
</dbReference>
<keyword evidence="17 19" id="KW-0413">Isomerase</keyword>
<dbReference type="GO" id="GO:0000723">
    <property type="term" value="P:telomere maintenance"/>
    <property type="evidence" value="ECO:0007669"/>
    <property type="project" value="InterPro"/>
</dbReference>
<dbReference type="GO" id="GO:0005634">
    <property type="term" value="C:nucleus"/>
    <property type="evidence" value="ECO:0007669"/>
    <property type="project" value="UniProtKB-SubCell"/>
</dbReference>
<evidence type="ECO:0000256" key="15">
    <source>
        <dbReference type="ARBA" id="ARBA00023172"/>
    </source>
</evidence>
<evidence type="ECO:0000256" key="9">
    <source>
        <dbReference type="ARBA" id="ARBA00022801"/>
    </source>
</evidence>
<dbReference type="CDD" id="cd18037">
    <property type="entry name" value="DEXSc_Pif1_like"/>
    <property type="match status" value="1"/>
</dbReference>
<dbReference type="GO" id="GO:0006310">
    <property type="term" value="P:DNA recombination"/>
    <property type="evidence" value="ECO:0007669"/>
    <property type="project" value="UniProtKB-UniRule"/>
</dbReference>
<dbReference type="GO" id="GO:0046872">
    <property type="term" value="F:metal ion binding"/>
    <property type="evidence" value="ECO:0007669"/>
    <property type="project" value="UniProtKB-KW"/>
</dbReference>
<evidence type="ECO:0000256" key="16">
    <source>
        <dbReference type="ARBA" id="ARBA00023204"/>
    </source>
</evidence>
<dbReference type="Pfam" id="PF01693">
    <property type="entry name" value="Cauli_VI"/>
    <property type="match status" value="1"/>
</dbReference>
<dbReference type="SMART" id="SM00382">
    <property type="entry name" value="AAA"/>
    <property type="match status" value="1"/>
</dbReference>
<dbReference type="GO" id="GO:0006281">
    <property type="term" value="P:DNA repair"/>
    <property type="evidence" value="ECO:0007669"/>
    <property type="project" value="UniProtKB-UniRule"/>
</dbReference>
<dbReference type="GO" id="GO:0005739">
    <property type="term" value="C:mitochondrion"/>
    <property type="evidence" value="ECO:0007669"/>
    <property type="project" value="UniProtKB-SubCell"/>
</dbReference>
<protein>
    <recommendedName>
        <fullName evidence="19">ATP-dependent DNA helicase PIF1</fullName>
        <ecNumber evidence="19">5.6.2.3</ecNumber>
    </recommendedName>
    <alternativeName>
        <fullName evidence="19">DNA 5'-3' helicase PIF1</fullName>
    </alternativeName>
    <alternativeName>
        <fullName evidence="19">DNA repair and recombination helicase PIF1</fullName>
    </alternativeName>
</protein>
<evidence type="ECO:0000256" key="20">
    <source>
        <dbReference type="SAM" id="MobiDB-lite"/>
    </source>
</evidence>
<keyword evidence="18 19" id="KW-0539">Nucleus</keyword>
<evidence type="ECO:0000256" key="3">
    <source>
        <dbReference type="ARBA" id="ARBA00005300"/>
    </source>
</evidence>
<keyword evidence="10 19" id="KW-0347">Helicase</keyword>
<dbReference type="SUPFAM" id="SSF55658">
    <property type="entry name" value="L9 N-domain-like"/>
    <property type="match status" value="1"/>
</dbReference>
<dbReference type="InterPro" id="IPR027417">
    <property type="entry name" value="P-loop_NTPase"/>
</dbReference>
<dbReference type="HAMAP" id="MF_03176">
    <property type="entry name" value="PIF1"/>
    <property type="match status" value="1"/>
</dbReference>
<reference evidence="22" key="1">
    <citation type="submission" date="2022-07" db="EMBL/GenBank/DDBJ databases">
        <title>Genome Sequence of Leucocoprinus birnbaumii.</title>
        <authorList>
            <person name="Buettner E."/>
        </authorList>
    </citation>
    <scope>NUCLEOTIDE SEQUENCE</scope>
    <source>
        <strain evidence="22">VT141</strain>
    </source>
</reference>
<keyword evidence="11 19" id="KW-0067">ATP-binding</keyword>
<comment type="catalytic activity">
    <reaction evidence="19">
        <text>ATP + H2O = ADP + phosphate + H(+)</text>
        <dbReference type="Rhea" id="RHEA:13065"/>
        <dbReference type="ChEBI" id="CHEBI:15377"/>
        <dbReference type="ChEBI" id="CHEBI:15378"/>
        <dbReference type="ChEBI" id="CHEBI:30616"/>
        <dbReference type="ChEBI" id="CHEBI:43474"/>
        <dbReference type="ChEBI" id="CHEBI:456216"/>
        <dbReference type="EC" id="5.6.2.3"/>
    </reaction>
</comment>
<feature type="binding site" evidence="19">
    <location>
        <begin position="137"/>
        <end position="144"/>
    </location>
    <ligand>
        <name>ATP</name>
        <dbReference type="ChEBI" id="CHEBI:30616"/>
    </ligand>
</feature>
<evidence type="ECO:0000256" key="14">
    <source>
        <dbReference type="ARBA" id="ARBA00023128"/>
    </source>
</evidence>
<keyword evidence="13 19" id="KW-0238">DNA-binding</keyword>
<comment type="similarity">
    <text evidence="3">Belongs to the RNase H family.</text>
</comment>
<dbReference type="GO" id="GO:0003677">
    <property type="term" value="F:DNA binding"/>
    <property type="evidence" value="ECO:0007669"/>
    <property type="project" value="UniProtKB-KW"/>
</dbReference>
<dbReference type="SUPFAM" id="SSF52540">
    <property type="entry name" value="P-loop containing nucleoside triphosphate hydrolases"/>
    <property type="match status" value="2"/>
</dbReference>
<evidence type="ECO:0000256" key="7">
    <source>
        <dbReference type="ARBA" id="ARBA00022759"/>
    </source>
</evidence>
<dbReference type="FunFam" id="3.40.970.10:FF:000002">
    <property type="entry name" value="Ribonuclease H"/>
    <property type="match status" value="1"/>
</dbReference>
<dbReference type="GO" id="GO:0005524">
    <property type="term" value="F:ATP binding"/>
    <property type="evidence" value="ECO:0007669"/>
    <property type="project" value="UniProtKB-UniRule"/>
</dbReference>
<organism evidence="22 23">
    <name type="scientific">Leucocoprinus birnbaumii</name>
    <dbReference type="NCBI Taxonomy" id="56174"/>
    <lineage>
        <taxon>Eukaryota</taxon>
        <taxon>Fungi</taxon>
        <taxon>Dikarya</taxon>
        <taxon>Basidiomycota</taxon>
        <taxon>Agaricomycotina</taxon>
        <taxon>Agaricomycetes</taxon>
        <taxon>Agaricomycetidae</taxon>
        <taxon>Agaricales</taxon>
        <taxon>Agaricineae</taxon>
        <taxon>Agaricaceae</taxon>
        <taxon>Leucocoprinus</taxon>
    </lineage>
</organism>
<evidence type="ECO:0000256" key="13">
    <source>
        <dbReference type="ARBA" id="ARBA00023125"/>
    </source>
</evidence>
<evidence type="ECO:0000313" key="23">
    <source>
        <dbReference type="Proteomes" id="UP001213000"/>
    </source>
</evidence>
<dbReference type="CDD" id="cd18809">
    <property type="entry name" value="SF1_C_RecD"/>
    <property type="match status" value="1"/>
</dbReference>
<dbReference type="InterPro" id="IPR003593">
    <property type="entry name" value="AAA+_ATPase"/>
</dbReference>
<keyword evidence="9 19" id="KW-0378">Hydrolase</keyword>
<keyword evidence="6 19" id="KW-0547">Nucleotide-binding</keyword>
<dbReference type="GO" id="GO:0016787">
    <property type="term" value="F:hydrolase activity"/>
    <property type="evidence" value="ECO:0007669"/>
    <property type="project" value="UniProtKB-KW"/>
</dbReference>
<dbReference type="InterPro" id="IPR009027">
    <property type="entry name" value="Ribosomal_bL9/RNase_H1_N"/>
</dbReference>
<dbReference type="PANTHER" id="PTHR47642">
    <property type="entry name" value="ATP-DEPENDENT DNA HELICASE"/>
    <property type="match status" value="1"/>
</dbReference>
<dbReference type="InterPro" id="IPR048293">
    <property type="entry name" value="PIF1_RRM3_pfh1"/>
</dbReference>
<feature type="domain" description="AAA+ ATPase" evidence="21">
    <location>
        <begin position="129"/>
        <end position="439"/>
    </location>
</feature>
<dbReference type="InterPro" id="IPR037056">
    <property type="entry name" value="RNase_H1_N_sf"/>
</dbReference>
<name>A0AAD5W3A8_9AGAR</name>
<dbReference type="Gene3D" id="3.40.970.10">
    <property type="entry name" value="Ribonuclease H1, N-terminal domain"/>
    <property type="match status" value="1"/>
</dbReference>
<comment type="function">
    <text evidence="2">Endonuclease that specifically degrades the RNA of RNA-DNA hybrids.</text>
</comment>
<dbReference type="InterPro" id="IPR049163">
    <property type="entry name" value="Pif1-like_2B_dom"/>
</dbReference>
<dbReference type="Proteomes" id="UP001213000">
    <property type="component" value="Unassembled WGS sequence"/>
</dbReference>
<keyword evidence="7" id="KW-0255">Endonuclease</keyword>
<accession>A0AAD5W3A8</accession>
<evidence type="ECO:0000256" key="2">
    <source>
        <dbReference type="ARBA" id="ARBA00004065"/>
    </source>
</evidence>
<evidence type="ECO:0000256" key="19">
    <source>
        <dbReference type="HAMAP-Rule" id="MF_03176"/>
    </source>
</evidence>
<keyword evidence="4" id="KW-0540">Nuclease</keyword>
<dbReference type="EC" id="5.6.2.3" evidence="19"/>
<keyword evidence="8 19" id="KW-0227">DNA damage</keyword>
<evidence type="ECO:0000256" key="17">
    <source>
        <dbReference type="ARBA" id="ARBA00023235"/>
    </source>
</evidence>
<keyword evidence="5" id="KW-0479">Metal-binding</keyword>
<comment type="function">
    <text evidence="19">DNA-dependent ATPase and 5'-3' DNA helicase required for the maintenance of both mitochondrial and nuclear genome stability.</text>
</comment>
<evidence type="ECO:0000256" key="6">
    <source>
        <dbReference type="ARBA" id="ARBA00022741"/>
    </source>
</evidence>
<keyword evidence="23" id="KW-1185">Reference proteome</keyword>
<evidence type="ECO:0000256" key="5">
    <source>
        <dbReference type="ARBA" id="ARBA00022723"/>
    </source>
</evidence>
<evidence type="ECO:0000256" key="10">
    <source>
        <dbReference type="ARBA" id="ARBA00022806"/>
    </source>
</evidence>
<feature type="compositionally biased region" description="Polar residues" evidence="20">
    <location>
        <begin position="92"/>
        <end position="102"/>
    </location>
</feature>
<comment type="similarity">
    <text evidence="19">Belongs to the helicase family. PIF1 subfamily.</text>
</comment>
<dbReference type="InterPro" id="IPR051055">
    <property type="entry name" value="PIF1_helicase"/>
</dbReference>
<dbReference type="GO" id="GO:0043139">
    <property type="term" value="F:5'-3' DNA helicase activity"/>
    <property type="evidence" value="ECO:0007669"/>
    <property type="project" value="UniProtKB-UniRule"/>
</dbReference>
<evidence type="ECO:0000256" key="11">
    <source>
        <dbReference type="ARBA" id="ARBA00022840"/>
    </source>
</evidence>
<evidence type="ECO:0000256" key="1">
    <source>
        <dbReference type="ARBA" id="ARBA00001946"/>
    </source>
</evidence>
<evidence type="ECO:0000256" key="4">
    <source>
        <dbReference type="ARBA" id="ARBA00022722"/>
    </source>
</evidence>
<comment type="subunit">
    <text evidence="19">Monomer.</text>
</comment>
<keyword evidence="15 19" id="KW-0233">DNA recombination</keyword>
<dbReference type="Gene3D" id="3.40.50.300">
    <property type="entry name" value="P-loop containing nucleotide triphosphate hydrolases"/>
    <property type="match status" value="2"/>
</dbReference>
<keyword evidence="16 19" id="KW-0234">DNA repair</keyword>
<sequence length="629" mass="70874">MPKAAAMKYYAVAVGRDAPNIYTSWDECSKKVSRYPKALHRSFKTKEEAERWLESKADITALYAPENLRSIARGTQSSPIPIGSDDGHQQEETPSTKQTVRSPSVDVSPPEPKVTLSPEQSKVFAKVKEGGNVFFTGSAGTGKSVLLREIIKLKRERHSFDAIAITASTGIAAINIGGVTLHSWAGIKLGDEPVEKFVKKVLYQKTLRPLLDRWRKVKTLIIDEISMVDASLFDYLEAIARALRGDDEPFGGIQLVLCGDFCQLPPVSGKDKKGQVVPARFAFEAKSWSSCIGLPMMLKKVFRQKDQTFANMLNEMRYGKMQESTVRIFKTLDRKVTYTDGIEPTELYPTRREVAGANSWRLERLTGEPQTYEAQDHRGVDHRGQTISYEKMIDLLDKLVAPKSLELKVGAQVMLIKNLRQGVLVNGSIGQVVDFSTPREAIESGTKIAEVESDKLHNQNSQNQNGKPNINPVTEEIFKHDWKWPVVKFTNGERLVITPVDFTINNGDGETVMARRLQLPLILAWALSVHKSQGQTLERVRVDLKRTFEKGQAYVALSRATNMDHLQVLNFAKEKYDPLSKCWNLTLTDMHRVMAHPMVLAWYGEHVRTAEQDFDIDEEEISAFNESHW</sequence>
<evidence type="ECO:0000313" key="22">
    <source>
        <dbReference type="EMBL" id="KAJ3575906.1"/>
    </source>
</evidence>
<feature type="DNA-binding region" evidence="19">
    <location>
        <begin position="552"/>
        <end position="571"/>
    </location>
</feature>
<evidence type="ECO:0000256" key="8">
    <source>
        <dbReference type="ARBA" id="ARBA00022763"/>
    </source>
</evidence>
<dbReference type="InterPro" id="IPR010285">
    <property type="entry name" value="DNA_helicase_pif1-like_DEAD"/>
</dbReference>
<comment type="caution">
    <text evidence="22">The sequence shown here is derived from an EMBL/GenBank/DDBJ whole genome shotgun (WGS) entry which is preliminary data.</text>
</comment>
<dbReference type="PANTHER" id="PTHR47642:SF5">
    <property type="entry name" value="ATP-DEPENDENT DNA HELICASE"/>
    <property type="match status" value="1"/>
</dbReference>
<proteinExistence type="inferred from homology"/>